<dbReference type="EMBL" id="KN823307">
    <property type="protein sequence ID" value="KIO18166.1"/>
    <property type="molecule type" value="Genomic_DNA"/>
</dbReference>
<organism evidence="1 2">
    <name type="scientific">Tulasnella calospora MUT 4182</name>
    <dbReference type="NCBI Taxonomy" id="1051891"/>
    <lineage>
        <taxon>Eukaryota</taxon>
        <taxon>Fungi</taxon>
        <taxon>Dikarya</taxon>
        <taxon>Basidiomycota</taxon>
        <taxon>Agaricomycotina</taxon>
        <taxon>Agaricomycetes</taxon>
        <taxon>Cantharellales</taxon>
        <taxon>Tulasnellaceae</taxon>
        <taxon>Tulasnella</taxon>
    </lineage>
</organism>
<evidence type="ECO:0008006" key="3">
    <source>
        <dbReference type="Google" id="ProtNLM"/>
    </source>
</evidence>
<dbReference type="HOGENOM" id="CLU_674724_0_0_1"/>
<sequence length="420" mass="48111">MMVLDCPDKSTIIRELLSFTPSKRFWKSFSAFRLLRSSESRLISRTRLTPPRRSPISLLPPELLICIAEFLASREDQLAYAKTCRAFLDPGLRALYAHVQVRTPETGSDLILATLFHRPDLARHIRSYWGPLNFSFHEQDLVWKQMKKLGCKPVAHECAPEGYFPIIFKHARGIRELKIPYIDPEIIGPQTWATVCQLPLVNLMAQREYETIPLKRLLAQHRLKREGLFPCWSIESLKGEDLQKLTSLSVSSQLAKLLVPGRPIRSITINLLDGHRQDEELWIKLGQSSAGIVKLDLSPTCSSERLKRAASYLPGLRYLCLRLSVFDVDEIAKVVSYFPELDTLELGDFRELGWRAPYLSTGKDLSVWDLNVKQIFLHSESLKQVNVGGYRAFQRWEYSQRHPSNSALCGEMEHSQLNIA</sequence>
<dbReference type="InterPro" id="IPR036047">
    <property type="entry name" value="F-box-like_dom_sf"/>
</dbReference>
<dbReference type="SUPFAM" id="SSF81383">
    <property type="entry name" value="F-box domain"/>
    <property type="match status" value="1"/>
</dbReference>
<dbReference type="AlphaFoldDB" id="A0A0C3Q4G2"/>
<evidence type="ECO:0000313" key="2">
    <source>
        <dbReference type="Proteomes" id="UP000054248"/>
    </source>
</evidence>
<gene>
    <name evidence="1" type="ORF">M407DRAFT_12013</name>
</gene>
<name>A0A0C3Q4G2_9AGAM</name>
<keyword evidence="2" id="KW-1185">Reference proteome</keyword>
<dbReference type="Proteomes" id="UP000054248">
    <property type="component" value="Unassembled WGS sequence"/>
</dbReference>
<dbReference type="OrthoDB" id="5297217at2759"/>
<reference evidence="1 2" key="1">
    <citation type="submission" date="2014-04" db="EMBL/GenBank/DDBJ databases">
        <authorList>
            <consortium name="DOE Joint Genome Institute"/>
            <person name="Kuo A."/>
            <person name="Girlanda M."/>
            <person name="Perotto S."/>
            <person name="Kohler A."/>
            <person name="Nagy L.G."/>
            <person name="Floudas D."/>
            <person name="Copeland A."/>
            <person name="Barry K.W."/>
            <person name="Cichocki N."/>
            <person name="Veneault-Fourrey C."/>
            <person name="LaButti K."/>
            <person name="Lindquist E.A."/>
            <person name="Lipzen A."/>
            <person name="Lundell T."/>
            <person name="Morin E."/>
            <person name="Murat C."/>
            <person name="Sun H."/>
            <person name="Tunlid A."/>
            <person name="Henrissat B."/>
            <person name="Grigoriev I.V."/>
            <person name="Hibbett D.S."/>
            <person name="Martin F."/>
            <person name="Nordberg H.P."/>
            <person name="Cantor M.N."/>
            <person name="Hua S.X."/>
        </authorList>
    </citation>
    <scope>NUCLEOTIDE SEQUENCE [LARGE SCALE GENOMIC DNA]</scope>
    <source>
        <strain evidence="1 2">MUT 4182</strain>
    </source>
</reference>
<proteinExistence type="predicted"/>
<reference evidence="2" key="2">
    <citation type="submission" date="2015-01" db="EMBL/GenBank/DDBJ databases">
        <title>Evolutionary Origins and Diversification of the Mycorrhizal Mutualists.</title>
        <authorList>
            <consortium name="DOE Joint Genome Institute"/>
            <consortium name="Mycorrhizal Genomics Consortium"/>
            <person name="Kohler A."/>
            <person name="Kuo A."/>
            <person name="Nagy L.G."/>
            <person name="Floudas D."/>
            <person name="Copeland A."/>
            <person name="Barry K.W."/>
            <person name="Cichocki N."/>
            <person name="Veneault-Fourrey C."/>
            <person name="LaButti K."/>
            <person name="Lindquist E.A."/>
            <person name="Lipzen A."/>
            <person name="Lundell T."/>
            <person name="Morin E."/>
            <person name="Murat C."/>
            <person name="Riley R."/>
            <person name="Ohm R."/>
            <person name="Sun H."/>
            <person name="Tunlid A."/>
            <person name="Henrissat B."/>
            <person name="Grigoriev I.V."/>
            <person name="Hibbett D.S."/>
            <person name="Martin F."/>
        </authorList>
    </citation>
    <scope>NUCLEOTIDE SEQUENCE [LARGE SCALE GENOMIC DNA]</scope>
    <source>
        <strain evidence="2">MUT 4182</strain>
    </source>
</reference>
<accession>A0A0C3Q4G2</accession>
<evidence type="ECO:0000313" key="1">
    <source>
        <dbReference type="EMBL" id="KIO18166.1"/>
    </source>
</evidence>
<protein>
    <recommendedName>
        <fullName evidence="3">F-box domain-containing protein</fullName>
    </recommendedName>
</protein>